<evidence type="ECO:0000256" key="1">
    <source>
        <dbReference type="SAM" id="MobiDB-lite"/>
    </source>
</evidence>
<organism evidence="2 3">
    <name type="scientific">Streptomyces decoyicus</name>
    <dbReference type="NCBI Taxonomy" id="249567"/>
    <lineage>
        <taxon>Bacteria</taxon>
        <taxon>Bacillati</taxon>
        <taxon>Actinomycetota</taxon>
        <taxon>Actinomycetes</taxon>
        <taxon>Kitasatosporales</taxon>
        <taxon>Streptomycetaceae</taxon>
        <taxon>Streptomyces</taxon>
    </lineage>
</organism>
<evidence type="ECO:0000313" key="2">
    <source>
        <dbReference type="EMBL" id="WSB69627.1"/>
    </source>
</evidence>
<reference evidence="2 3" key="1">
    <citation type="submission" date="2022-10" db="EMBL/GenBank/DDBJ databases">
        <title>The complete genomes of actinobacterial strains from the NBC collection.</title>
        <authorList>
            <person name="Joergensen T.S."/>
            <person name="Alvarez Arevalo M."/>
            <person name="Sterndorff E.B."/>
            <person name="Faurdal D."/>
            <person name="Vuksanovic O."/>
            <person name="Mourched A.-S."/>
            <person name="Charusanti P."/>
            <person name="Shaw S."/>
            <person name="Blin K."/>
            <person name="Weber T."/>
        </authorList>
    </citation>
    <scope>NUCLEOTIDE SEQUENCE [LARGE SCALE GENOMIC DNA]</scope>
    <source>
        <strain evidence="2 3">NBC 01774</strain>
    </source>
</reference>
<sequence>MTGNESWTANATLVNWLAAQTDAFAAWEAEVGGVWDFTVDSLDRLEEAIRDRFTSYEEVQDAEDGPFVQVVYWYFGEVFVRNHAMVRQRRPTNDPSDRPFIIGPGDDGLDEDDDRPTTAPDTEIPALFLRDPDNHLRDVLEGWL</sequence>
<accession>A0ABZ1FGV4</accession>
<proteinExistence type="predicted"/>
<protein>
    <submittedName>
        <fullName evidence="2">Uncharacterized protein</fullName>
    </submittedName>
</protein>
<dbReference type="RefSeq" id="WP_326619156.1">
    <property type="nucleotide sequence ID" value="NZ_CP109106.1"/>
</dbReference>
<feature type="region of interest" description="Disordered" evidence="1">
    <location>
        <begin position="87"/>
        <end position="123"/>
    </location>
</feature>
<dbReference type="Proteomes" id="UP001344251">
    <property type="component" value="Chromosome"/>
</dbReference>
<name>A0ABZ1FGV4_9ACTN</name>
<dbReference type="EMBL" id="CP109106">
    <property type="protein sequence ID" value="WSB69627.1"/>
    <property type="molecule type" value="Genomic_DNA"/>
</dbReference>
<evidence type="ECO:0000313" key="3">
    <source>
        <dbReference type="Proteomes" id="UP001344251"/>
    </source>
</evidence>
<keyword evidence="3" id="KW-1185">Reference proteome</keyword>
<gene>
    <name evidence="2" type="ORF">OG863_17650</name>
</gene>